<dbReference type="GO" id="GO:0030288">
    <property type="term" value="C:outer membrane-bounded periplasmic space"/>
    <property type="evidence" value="ECO:0007669"/>
    <property type="project" value="InterPro"/>
</dbReference>
<keyword evidence="1" id="KW-0645">Protease</keyword>
<evidence type="ECO:0000313" key="10">
    <source>
        <dbReference type="Proteomes" id="UP000321595"/>
    </source>
</evidence>
<feature type="signal peptide" evidence="8">
    <location>
        <begin position="1"/>
        <end position="23"/>
    </location>
</feature>
<keyword evidence="7" id="KW-0482">Metalloprotease</keyword>
<name>A0A5B8XLF5_9DELT</name>
<sequence length="586" mass="65402">MEHLLMRYVVLAFGVLWSGAAMALPPNHFAPYRPPAPVEEAKPAFELAQVAMKSAQIKAARWSGGSQTVVSVPQWTKWLKSEVPARASASRGSVSDGNLNQGTELPTTGVGYRIFDRHQGYGTRWGTPELIHAIKSAAAFVNETHQGAPLMIGNLSRSRGGDIPWSRSHNSGRDADLAFYVLDETGQSVPAPELLKFDDSGIPPAMPHLKFDVERNWAVVKGLLQSGVQIQYLFISLGLKAMLLEHAQTLGEPAWLIAMASDVLHQPHDALPHDDHFHLRIACQPDDRLQGCLEGGPSWEWGEWSEPSLLAHAMEMSRGFEQGSAEEKIAILEHLKSISSPFLADVAAHWGLDATDPAIKDASLYAIHNAWPWSGGVLSRLMEFIVDEAETDEQRALAYSVLRRSMAPEVKDFALARVRNTGLSETERIMAARSLIHFMEPDLLEPLLDEAESQPELVAAELLKIVERISLVGATTDSNLQDQKARETEIAKWREWMQANAQVGREIWLLTGLQSMGFKHAHLEPANIGELIRLLPDAPEFMVYNINRTLREISGRWSPLEQLDGHKLEAYWSKWWKKNKDRYQTN</sequence>
<organism evidence="9 10">
    <name type="scientific">Microvenator marinus</name>
    <dbReference type="NCBI Taxonomy" id="2600177"/>
    <lineage>
        <taxon>Bacteria</taxon>
        <taxon>Deltaproteobacteria</taxon>
        <taxon>Bradymonadales</taxon>
        <taxon>Microvenatoraceae</taxon>
        <taxon>Microvenator</taxon>
    </lineage>
</organism>
<evidence type="ECO:0000256" key="3">
    <source>
        <dbReference type="ARBA" id="ARBA00022729"/>
    </source>
</evidence>
<feature type="chain" id="PRO_5023026465" description="Penicillin-insensitive murein endopeptidase" evidence="8">
    <location>
        <begin position="24"/>
        <end position="586"/>
    </location>
</feature>
<dbReference type="InterPro" id="IPR009045">
    <property type="entry name" value="Zn_M74/Hedgehog-like"/>
</dbReference>
<dbReference type="GO" id="GO:0046872">
    <property type="term" value="F:metal ion binding"/>
    <property type="evidence" value="ECO:0007669"/>
    <property type="project" value="UniProtKB-KW"/>
</dbReference>
<evidence type="ECO:0000256" key="8">
    <source>
        <dbReference type="SAM" id="SignalP"/>
    </source>
</evidence>
<accession>A0A5B8XLF5</accession>
<evidence type="ECO:0000313" key="9">
    <source>
        <dbReference type="EMBL" id="QED25917.1"/>
    </source>
</evidence>
<evidence type="ECO:0000256" key="2">
    <source>
        <dbReference type="ARBA" id="ARBA00022723"/>
    </source>
</evidence>
<keyword evidence="10" id="KW-1185">Reference proteome</keyword>
<gene>
    <name evidence="9" type="ORF">FRD01_01300</name>
</gene>
<dbReference type="KEGG" id="bbae:FRD01_01300"/>
<dbReference type="GO" id="GO:0008237">
    <property type="term" value="F:metallopeptidase activity"/>
    <property type="evidence" value="ECO:0007669"/>
    <property type="project" value="UniProtKB-KW"/>
</dbReference>
<reference evidence="9 10" key="1">
    <citation type="submission" date="2019-08" db="EMBL/GenBank/DDBJ databases">
        <authorList>
            <person name="Liang Q."/>
        </authorList>
    </citation>
    <scope>NUCLEOTIDE SEQUENCE [LARGE SCALE GENOMIC DNA]</scope>
    <source>
        <strain evidence="9 10">V1718</strain>
    </source>
</reference>
<dbReference type="Proteomes" id="UP000321595">
    <property type="component" value="Chromosome"/>
</dbReference>
<dbReference type="Pfam" id="PF03411">
    <property type="entry name" value="Peptidase_M74"/>
    <property type="match status" value="1"/>
</dbReference>
<evidence type="ECO:0000256" key="7">
    <source>
        <dbReference type="ARBA" id="ARBA00023049"/>
    </source>
</evidence>
<dbReference type="EMBL" id="CP042467">
    <property type="protein sequence ID" value="QED25917.1"/>
    <property type="molecule type" value="Genomic_DNA"/>
</dbReference>
<keyword evidence="2" id="KW-0479">Metal-binding</keyword>
<evidence type="ECO:0000256" key="6">
    <source>
        <dbReference type="ARBA" id="ARBA00022833"/>
    </source>
</evidence>
<keyword evidence="3 8" id="KW-0732">Signal</keyword>
<dbReference type="InterPro" id="IPR005073">
    <property type="entry name" value="Peptidase_M74"/>
</dbReference>
<evidence type="ECO:0008006" key="11">
    <source>
        <dbReference type="Google" id="ProtNLM"/>
    </source>
</evidence>
<keyword evidence="5" id="KW-0378">Hydrolase</keyword>
<dbReference type="Gene3D" id="3.30.1380.10">
    <property type="match status" value="1"/>
</dbReference>
<dbReference type="SUPFAM" id="SSF55166">
    <property type="entry name" value="Hedgehog/DD-peptidase"/>
    <property type="match status" value="1"/>
</dbReference>
<dbReference type="GO" id="GO:0004252">
    <property type="term" value="F:serine-type endopeptidase activity"/>
    <property type="evidence" value="ECO:0007669"/>
    <property type="project" value="InterPro"/>
</dbReference>
<dbReference type="AlphaFoldDB" id="A0A5B8XLF5"/>
<evidence type="ECO:0000256" key="5">
    <source>
        <dbReference type="ARBA" id="ARBA00022801"/>
    </source>
</evidence>
<proteinExistence type="predicted"/>
<keyword evidence="4" id="KW-0574">Periplasm</keyword>
<evidence type="ECO:0000256" key="4">
    <source>
        <dbReference type="ARBA" id="ARBA00022764"/>
    </source>
</evidence>
<keyword evidence="6" id="KW-0862">Zinc</keyword>
<dbReference type="OrthoDB" id="5513628at2"/>
<protein>
    <recommendedName>
        <fullName evidence="11">Penicillin-insensitive murein endopeptidase</fullName>
    </recommendedName>
</protein>
<dbReference type="GO" id="GO:0006508">
    <property type="term" value="P:proteolysis"/>
    <property type="evidence" value="ECO:0007669"/>
    <property type="project" value="UniProtKB-KW"/>
</dbReference>
<evidence type="ECO:0000256" key="1">
    <source>
        <dbReference type="ARBA" id="ARBA00022670"/>
    </source>
</evidence>